<accession>A0A0B7C3X5</accession>
<gene>
    <name evidence="1" type="primary">ORF223036</name>
</gene>
<name>A0A0B7C3X5_9EUPU</name>
<organism evidence="1">
    <name type="scientific">Arion vulgaris</name>
    <dbReference type="NCBI Taxonomy" id="1028688"/>
    <lineage>
        <taxon>Eukaryota</taxon>
        <taxon>Metazoa</taxon>
        <taxon>Spiralia</taxon>
        <taxon>Lophotrochozoa</taxon>
        <taxon>Mollusca</taxon>
        <taxon>Gastropoda</taxon>
        <taxon>Heterobranchia</taxon>
        <taxon>Euthyneura</taxon>
        <taxon>Panpulmonata</taxon>
        <taxon>Eupulmonata</taxon>
        <taxon>Stylommatophora</taxon>
        <taxon>Helicina</taxon>
        <taxon>Arionoidea</taxon>
        <taxon>Arionidae</taxon>
        <taxon>Arion</taxon>
    </lineage>
</organism>
<evidence type="ECO:0008006" key="2">
    <source>
        <dbReference type="Google" id="ProtNLM"/>
    </source>
</evidence>
<proteinExistence type="predicted"/>
<reference evidence="1" key="1">
    <citation type="submission" date="2014-12" db="EMBL/GenBank/DDBJ databases">
        <title>Insight into the proteome of Arion vulgaris.</title>
        <authorList>
            <person name="Aradska J."/>
            <person name="Bulat T."/>
            <person name="Smidak R."/>
            <person name="Sarate P."/>
            <person name="Gangsoo J."/>
            <person name="Sialana F."/>
            <person name="Bilban M."/>
            <person name="Lubec G."/>
        </authorList>
    </citation>
    <scope>NUCLEOTIDE SEQUENCE</scope>
    <source>
        <tissue evidence="1">Skin</tissue>
    </source>
</reference>
<feature type="non-terminal residue" evidence="1">
    <location>
        <position position="82"/>
    </location>
</feature>
<dbReference type="EMBL" id="HACG01053303">
    <property type="protein sequence ID" value="CEL00174.1"/>
    <property type="molecule type" value="Transcribed_RNA"/>
</dbReference>
<protein>
    <recommendedName>
        <fullName evidence="2">C2H2-type domain-containing protein</fullName>
    </recommendedName>
</protein>
<feature type="non-terminal residue" evidence="1">
    <location>
        <position position="1"/>
    </location>
</feature>
<sequence>NRGKNRSKPLMGPLSFQKKRQNLLKEKLAQKIPTVTSINSSSNNTNPGPKQYACAYCHYETDTQEDILKHTSDSHSPGNEQS</sequence>
<evidence type="ECO:0000313" key="1">
    <source>
        <dbReference type="EMBL" id="CEL00174.1"/>
    </source>
</evidence>
<dbReference type="AlphaFoldDB" id="A0A0B7C3X5"/>